<dbReference type="STRING" id="500610.SAMN02799615_02771"/>
<proteinExistence type="predicted"/>
<name>A0A1I2GWQ0_9GAMM</name>
<dbReference type="Gene3D" id="1.10.287.650">
    <property type="entry name" value="L27 domain"/>
    <property type="match status" value="1"/>
</dbReference>
<dbReference type="EMBL" id="FONH01000010">
    <property type="protein sequence ID" value="SFF21668.1"/>
    <property type="molecule type" value="Genomic_DNA"/>
</dbReference>
<reference evidence="3" key="1">
    <citation type="submission" date="2016-10" db="EMBL/GenBank/DDBJ databases">
        <authorList>
            <person name="Varghese N."/>
            <person name="Submissions S."/>
        </authorList>
    </citation>
    <scope>NUCLEOTIDE SEQUENCE [LARGE SCALE GENOMIC DNA]</scope>
    <source>
        <strain evidence="3">UNC178MFTsu3.1</strain>
    </source>
</reference>
<dbReference type="SUPFAM" id="SSF51556">
    <property type="entry name" value="Metallo-dependent hydrolases"/>
    <property type="match status" value="1"/>
</dbReference>
<dbReference type="Proteomes" id="UP000199477">
    <property type="component" value="Unassembled WGS sequence"/>
</dbReference>
<feature type="signal peptide" evidence="1">
    <location>
        <begin position="1"/>
        <end position="22"/>
    </location>
</feature>
<dbReference type="PANTHER" id="PTHR10443">
    <property type="entry name" value="MICROSOMAL DIPEPTIDASE"/>
    <property type="match status" value="1"/>
</dbReference>
<sequence length="402" mass="43490">MKLWPYLGALAPLLLCTGPAMAGQDPPVTIDTHVDIPLAYMHQPRFDAGKDTPLLVDLGKMERGGLNAAFFVIYVEQGPLDAKGYAKAVAQARRKYADIHLLVQRYPQRIRLATTPEQVLANRKDGVLSAMIGIENGYSLGHDLKNLDWAFAQGARYIGLTHVGHNDLCTSSMPTAELGDPPLSDAGLSAFGRQVVERANRLGIMVDMSHSSDACVRDVLKLSKAPVIASHSGAHALVNHPRNLPDDLLRAIAAKGGVVQAVAYKGFLKLDPGRELAEKALQAQVAKRVGDKQYDSEKHDFLPAYVDGMRRIDAAFPLPTLDDYVAQIRHMVDVAGIDHVGLASDFDGGGGIDGWRDASQTRNVTEALRKAGFSDADIAKLWGGNLLRVWRAVEQAADAPAR</sequence>
<keyword evidence="3" id="KW-1185">Reference proteome</keyword>
<keyword evidence="1" id="KW-0732">Signal</keyword>
<dbReference type="RefSeq" id="WP_026633862.1">
    <property type="nucleotide sequence ID" value="NZ_FONH01000010.1"/>
</dbReference>
<evidence type="ECO:0000313" key="3">
    <source>
        <dbReference type="Proteomes" id="UP000199477"/>
    </source>
</evidence>
<dbReference type="CDD" id="cd01301">
    <property type="entry name" value="rDP_like"/>
    <property type="match status" value="1"/>
</dbReference>
<dbReference type="GO" id="GO:0070573">
    <property type="term" value="F:metallodipeptidase activity"/>
    <property type="evidence" value="ECO:0007669"/>
    <property type="project" value="InterPro"/>
</dbReference>
<dbReference type="PANTHER" id="PTHR10443:SF12">
    <property type="entry name" value="DIPEPTIDASE"/>
    <property type="match status" value="1"/>
</dbReference>
<protein>
    <submittedName>
        <fullName evidence="2">Membrane dipeptidase</fullName>
    </submittedName>
</protein>
<dbReference type="Pfam" id="PF01244">
    <property type="entry name" value="Peptidase_M19"/>
    <property type="match status" value="1"/>
</dbReference>
<dbReference type="Gene3D" id="3.20.20.140">
    <property type="entry name" value="Metal-dependent hydrolases"/>
    <property type="match status" value="1"/>
</dbReference>
<organism evidence="2 3">
    <name type="scientific">Dyella marensis</name>
    <dbReference type="NCBI Taxonomy" id="500610"/>
    <lineage>
        <taxon>Bacteria</taxon>
        <taxon>Pseudomonadati</taxon>
        <taxon>Pseudomonadota</taxon>
        <taxon>Gammaproteobacteria</taxon>
        <taxon>Lysobacterales</taxon>
        <taxon>Rhodanobacteraceae</taxon>
        <taxon>Dyella</taxon>
    </lineage>
</organism>
<feature type="chain" id="PRO_5011612320" evidence="1">
    <location>
        <begin position="23"/>
        <end position="402"/>
    </location>
</feature>
<evidence type="ECO:0000256" key="1">
    <source>
        <dbReference type="SAM" id="SignalP"/>
    </source>
</evidence>
<evidence type="ECO:0000313" key="2">
    <source>
        <dbReference type="EMBL" id="SFF21668.1"/>
    </source>
</evidence>
<gene>
    <name evidence="2" type="ORF">SAMN02799615_02771</name>
</gene>
<dbReference type="InterPro" id="IPR008257">
    <property type="entry name" value="Pept_M19"/>
</dbReference>
<dbReference type="InterPro" id="IPR032466">
    <property type="entry name" value="Metal_Hydrolase"/>
</dbReference>
<dbReference type="PROSITE" id="PS51365">
    <property type="entry name" value="RENAL_DIPEPTIDASE_2"/>
    <property type="match status" value="1"/>
</dbReference>
<accession>A0A1I2GWQ0</accession>
<dbReference type="GO" id="GO:0006508">
    <property type="term" value="P:proteolysis"/>
    <property type="evidence" value="ECO:0007669"/>
    <property type="project" value="InterPro"/>
</dbReference>
<dbReference type="AlphaFoldDB" id="A0A1I2GWQ0"/>